<dbReference type="InterPro" id="IPR036188">
    <property type="entry name" value="FAD/NAD-bd_sf"/>
</dbReference>
<dbReference type="InterPro" id="IPR050641">
    <property type="entry name" value="RIFMO-like"/>
</dbReference>
<dbReference type="Gene3D" id="3.30.70.2450">
    <property type="match status" value="1"/>
</dbReference>
<dbReference type="Gene3D" id="3.40.30.120">
    <property type="match status" value="1"/>
</dbReference>
<dbReference type="InterPro" id="IPR002938">
    <property type="entry name" value="FAD-bd"/>
</dbReference>
<dbReference type="Gene3D" id="3.50.50.60">
    <property type="entry name" value="FAD/NAD(P)-binding domain"/>
    <property type="match status" value="1"/>
</dbReference>
<evidence type="ECO:0000256" key="3">
    <source>
        <dbReference type="ARBA" id="ARBA00022827"/>
    </source>
</evidence>
<dbReference type="RefSeq" id="WP_388240696.1">
    <property type="nucleotide sequence ID" value="NZ_JBHVZQ010000052.1"/>
</dbReference>
<comment type="caution">
    <text evidence="6">The sequence shown here is derived from an EMBL/GenBank/DDBJ whole genome shotgun (WGS) entry which is preliminary data.</text>
</comment>
<dbReference type="GO" id="GO:0004497">
    <property type="term" value="F:monooxygenase activity"/>
    <property type="evidence" value="ECO:0007669"/>
    <property type="project" value="UniProtKB-KW"/>
</dbReference>
<comment type="cofactor">
    <cofactor evidence="1">
        <name>FAD</name>
        <dbReference type="ChEBI" id="CHEBI:57692"/>
    </cofactor>
</comment>
<evidence type="ECO:0000256" key="1">
    <source>
        <dbReference type="ARBA" id="ARBA00001974"/>
    </source>
</evidence>
<accession>A0ABW6QGB0</accession>
<gene>
    <name evidence="6" type="ORF">ACFVZC_33615</name>
</gene>
<evidence type="ECO:0000313" key="7">
    <source>
        <dbReference type="Proteomes" id="UP001601627"/>
    </source>
</evidence>
<dbReference type="Pfam" id="PF21274">
    <property type="entry name" value="Rng_hyd_C"/>
    <property type="match status" value="1"/>
</dbReference>
<keyword evidence="7" id="KW-1185">Reference proteome</keyword>
<feature type="domain" description="FAD-binding" evidence="5">
    <location>
        <begin position="4"/>
        <end position="335"/>
    </location>
</feature>
<name>A0ABW6QGB0_9ACTN</name>
<evidence type="ECO:0000256" key="4">
    <source>
        <dbReference type="SAM" id="MobiDB-lite"/>
    </source>
</evidence>
<evidence type="ECO:0000259" key="5">
    <source>
        <dbReference type="Pfam" id="PF01494"/>
    </source>
</evidence>
<reference evidence="6 7" key="1">
    <citation type="submission" date="2024-09" db="EMBL/GenBank/DDBJ databases">
        <title>The Natural Products Discovery Center: Release of the First 8490 Sequenced Strains for Exploring Actinobacteria Biosynthetic Diversity.</title>
        <authorList>
            <person name="Kalkreuter E."/>
            <person name="Kautsar S.A."/>
            <person name="Yang D."/>
            <person name="Bader C.D."/>
            <person name="Teijaro C.N."/>
            <person name="Fluegel L."/>
            <person name="Davis C.M."/>
            <person name="Simpson J.R."/>
            <person name="Lauterbach L."/>
            <person name="Steele A.D."/>
            <person name="Gui C."/>
            <person name="Meng S."/>
            <person name="Li G."/>
            <person name="Viehrig K."/>
            <person name="Ye F."/>
            <person name="Su P."/>
            <person name="Kiefer A.F."/>
            <person name="Nichols A."/>
            <person name="Cepeda A.J."/>
            <person name="Yan W."/>
            <person name="Fan B."/>
            <person name="Jiang Y."/>
            <person name="Adhikari A."/>
            <person name="Zheng C.-J."/>
            <person name="Schuster L."/>
            <person name="Cowan T.M."/>
            <person name="Smanski M.J."/>
            <person name="Chevrette M.G."/>
            <person name="De Carvalho L.P.S."/>
            <person name="Shen B."/>
        </authorList>
    </citation>
    <scope>NUCLEOTIDE SEQUENCE [LARGE SCALE GENOMIC DNA]</scope>
    <source>
        <strain evidence="6 7">NPDC058328</strain>
    </source>
</reference>
<dbReference type="PRINTS" id="PR00420">
    <property type="entry name" value="RNGMNOXGNASE"/>
</dbReference>
<evidence type="ECO:0000256" key="2">
    <source>
        <dbReference type="ARBA" id="ARBA00022630"/>
    </source>
</evidence>
<keyword evidence="3" id="KW-0274">FAD</keyword>
<evidence type="ECO:0000313" key="6">
    <source>
        <dbReference type="EMBL" id="MFF1278268.1"/>
    </source>
</evidence>
<dbReference type="Proteomes" id="UP001601627">
    <property type="component" value="Unassembled WGS sequence"/>
</dbReference>
<keyword evidence="2" id="KW-0285">Flavoprotein</keyword>
<dbReference type="PANTHER" id="PTHR43004:SF19">
    <property type="entry name" value="BINDING MONOOXYGENASE, PUTATIVE (JCVI)-RELATED"/>
    <property type="match status" value="1"/>
</dbReference>
<keyword evidence="6" id="KW-0503">Monooxygenase</keyword>
<dbReference type="PANTHER" id="PTHR43004">
    <property type="entry name" value="TRK SYSTEM POTASSIUM UPTAKE PROTEIN"/>
    <property type="match status" value="1"/>
</dbReference>
<sequence length="506" mass="54029">MEKHVVIAGGGPVGLWLAAELRLGGVPVTVLEERADVDQRSKALTIHPRTLEVLASRGVHEPFLAEGMRIPGGHFAVLDSRLDFRPLDTTFPFTLALPQARTEELFEANASALGARIQRRHRVTGFSERPESVIVQVEGPEGPYEMEAAYLVGCDGSRSVVRTTAGIEFPGTDSTVLGWLGDVSLTDPPPLGFSTFGQSGLLMVVPLPGGTYRLVGITPRDVRTDWPGDLELDELRATVTGIAGQDFGMHDPVWLSRFGNATRLAEHYRRGRILLAGDAAHQHFPAGGVGMNVGIQDAANLGWKLAATLRGSAADDLLDTYHAERHPVGTDLVEASHAQVALMTGFTPQNLALRSLLGKMIATQPSFSKALAERLTGLGVGYPPADPSAHPLIGTRAPDLSFANTDDTLFTLLRPARHVLLNLTGEDELFADPTAVDLVVHTGRLTDPPGEWSTVRAALVRPDGHVAWISTDPDIALAEAVDQAIGPTGPVRGVRLTPSGTLRNDG</sequence>
<dbReference type="Pfam" id="PF01494">
    <property type="entry name" value="FAD_binding_3"/>
    <property type="match status" value="1"/>
</dbReference>
<organism evidence="6 7">
    <name type="scientific">Streptomyces marokkonensis</name>
    <dbReference type="NCBI Taxonomy" id="324855"/>
    <lineage>
        <taxon>Bacteria</taxon>
        <taxon>Bacillati</taxon>
        <taxon>Actinomycetota</taxon>
        <taxon>Actinomycetes</taxon>
        <taxon>Kitasatosporales</taxon>
        <taxon>Streptomycetaceae</taxon>
        <taxon>Streptomyces</taxon>
    </lineage>
</organism>
<feature type="region of interest" description="Disordered" evidence="4">
    <location>
        <begin position="487"/>
        <end position="506"/>
    </location>
</feature>
<dbReference type="EMBL" id="JBHVZQ010000052">
    <property type="protein sequence ID" value="MFF1278268.1"/>
    <property type="molecule type" value="Genomic_DNA"/>
</dbReference>
<proteinExistence type="predicted"/>
<protein>
    <submittedName>
        <fullName evidence="6">FAD-dependent monooxygenase</fullName>
    </submittedName>
</protein>
<keyword evidence="6" id="KW-0560">Oxidoreductase</keyword>
<dbReference type="SUPFAM" id="SSF51905">
    <property type="entry name" value="FAD/NAD(P)-binding domain"/>
    <property type="match status" value="1"/>
</dbReference>